<reference evidence="1 2" key="1">
    <citation type="submission" date="2015-07" db="EMBL/GenBank/DDBJ databases">
        <authorList>
            <person name="Noorani M."/>
        </authorList>
    </citation>
    <scope>NUCLEOTIDE SEQUENCE [LARGE SCALE GENOMIC DNA]</scope>
    <source>
        <strain evidence="1">BBA 69670</strain>
    </source>
</reference>
<name>A0A0K6FPA7_9AGAM</name>
<sequence>MTVDQQLYALTCYLDNAAGSVDNWRTLPSEQQAAMMHDTWFALAAQIGKDEFQKLSLDEQLEVDFLAWASCCMHKELNTVKGGTLQMATAWEELGLTPPIALLNKYESLGNTKGVNKQLMQGAIKIARLTGAIFNNKDDKKGYQSTVDNFLEHHLGYSSRFADVSNTRYGSHCDAAMMLILHLEKYKQLMGIICLAKSTPGFNNLESNVLNGLEDIPTLTELTILVLYAQAIGRPYIKHVRSSRLNALTLGPFHEQVKQHCRAIISNPDLLTGAKTSAATGALDGKPWDRPDVICNVLSLIPILPNIQPILVAFFWRALQTWERFTSEFETDGLVAQATEKQRKSTWIPTTNDISKGALGQCRQMLQHAPTMTDNQRNARTMWLHNNTYNWAKETITTKDKAYIRKEARHIDGSGGNKNLQIEMNSVLAEQAAAGKAKQEKSTIRQETKRSKLAGVQLIQHATYNELINMKVSDLDLQIDKLQVVGDKHVHPKSTLRKKDAKVKEILAGIEQRQSLDVTVISDLQNDGDLESESAKLTLPKDMELYHPEDVVF</sequence>
<keyword evidence="2" id="KW-1185">Reference proteome</keyword>
<dbReference type="AlphaFoldDB" id="A0A0K6FPA7"/>
<protein>
    <submittedName>
        <fullName evidence="1">Uncharacterized protein</fullName>
    </submittedName>
</protein>
<evidence type="ECO:0000313" key="2">
    <source>
        <dbReference type="Proteomes" id="UP000044841"/>
    </source>
</evidence>
<dbReference type="EMBL" id="CYGV01000302">
    <property type="protein sequence ID" value="CUA68013.1"/>
    <property type="molecule type" value="Genomic_DNA"/>
</dbReference>
<dbReference type="Proteomes" id="UP000044841">
    <property type="component" value="Unassembled WGS sequence"/>
</dbReference>
<organism evidence="1 2">
    <name type="scientific">Rhizoctonia solani</name>
    <dbReference type="NCBI Taxonomy" id="456999"/>
    <lineage>
        <taxon>Eukaryota</taxon>
        <taxon>Fungi</taxon>
        <taxon>Dikarya</taxon>
        <taxon>Basidiomycota</taxon>
        <taxon>Agaricomycotina</taxon>
        <taxon>Agaricomycetes</taxon>
        <taxon>Cantharellales</taxon>
        <taxon>Ceratobasidiaceae</taxon>
        <taxon>Rhizoctonia</taxon>
    </lineage>
</organism>
<gene>
    <name evidence="1" type="ORF">RSOLAG22IIIB_07692</name>
</gene>
<evidence type="ECO:0000313" key="1">
    <source>
        <dbReference type="EMBL" id="CUA68013.1"/>
    </source>
</evidence>
<accession>A0A0K6FPA7</accession>
<proteinExistence type="predicted"/>